<accession>A0ABN9QLC8</accession>
<comment type="caution">
    <text evidence="2">The sequence shown here is derived from an EMBL/GenBank/DDBJ whole genome shotgun (WGS) entry which is preliminary data.</text>
</comment>
<dbReference type="Proteomes" id="UP001189429">
    <property type="component" value="Unassembled WGS sequence"/>
</dbReference>
<feature type="region of interest" description="Disordered" evidence="1">
    <location>
        <begin position="137"/>
        <end position="213"/>
    </location>
</feature>
<gene>
    <name evidence="2" type="ORF">PCOR1329_LOCUS12385</name>
</gene>
<sequence>MQGPPPRENVHTKRALWPTRAYGRRRRMHPNVLRPNTSLGYVSSVGDQRKKQDGPKRYFGGTGGGGGRGGAEEWIWRAERAKGGAGGAASKDTRGPPQGDAHAECSSSRNGRGEVQATVAIIAWLPIGSAWLALARATNGSKTYRDKQKKRRLGPPRARPRPGGRATPARAARQPSHGHAALRGARGAPRRQALVGGVPGKARKKLLGRPQAS</sequence>
<evidence type="ECO:0000313" key="2">
    <source>
        <dbReference type="EMBL" id="CAK0806015.1"/>
    </source>
</evidence>
<feature type="compositionally biased region" description="Basic and acidic residues" evidence="1">
    <location>
        <begin position="47"/>
        <end position="56"/>
    </location>
</feature>
<name>A0ABN9QLC8_9DINO</name>
<evidence type="ECO:0000256" key="1">
    <source>
        <dbReference type="SAM" id="MobiDB-lite"/>
    </source>
</evidence>
<protein>
    <submittedName>
        <fullName evidence="2">Uncharacterized protein</fullName>
    </submittedName>
</protein>
<feature type="compositionally biased region" description="Low complexity" evidence="1">
    <location>
        <begin position="181"/>
        <end position="194"/>
    </location>
</feature>
<feature type="compositionally biased region" description="Gly residues" evidence="1">
    <location>
        <begin position="60"/>
        <end position="69"/>
    </location>
</feature>
<keyword evidence="3" id="KW-1185">Reference proteome</keyword>
<feature type="region of interest" description="Disordered" evidence="1">
    <location>
        <begin position="1"/>
        <end position="112"/>
    </location>
</feature>
<reference evidence="2" key="1">
    <citation type="submission" date="2023-10" db="EMBL/GenBank/DDBJ databases">
        <authorList>
            <person name="Chen Y."/>
            <person name="Shah S."/>
            <person name="Dougan E. K."/>
            <person name="Thang M."/>
            <person name="Chan C."/>
        </authorList>
    </citation>
    <scope>NUCLEOTIDE SEQUENCE [LARGE SCALE GENOMIC DNA]</scope>
</reference>
<dbReference type="EMBL" id="CAUYUJ010003611">
    <property type="protein sequence ID" value="CAK0806015.1"/>
    <property type="molecule type" value="Genomic_DNA"/>
</dbReference>
<organism evidence="2 3">
    <name type="scientific">Prorocentrum cordatum</name>
    <dbReference type="NCBI Taxonomy" id="2364126"/>
    <lineage>
        <taxon>Eukaryota</taxon>
        <taxon>Sar</taxon>
        <taxon>Alveolata</taxon>
        <taxon>Dinophyceae</taxon>
        <taxon>Prorocentrales</taxon>
        <taxon>Prorocentraceae</taxon>
        <taxon>Prorocentrum</taxon>
    </lineage>
</organism>
<feature type="compositionally biased region" description="Low complexity" evidence="1">
    <location>
        <begin position="163"/>
        <end position="173"/>
    </location>
</feature>
<feature type="compositionally biased region" description="Basic residues" evidence="1">
    <location>
        <begin position="147"/>
        <end position="162"/>
    </location>
</feature>
<proteinExistence type="predicted"/>
<evidence type="ECO:0000313" key="3">
    <source>
        <dbReference type="Proteomes" id="UP001189429"/>
    </source>
</evidence>
<feature type="compositionally biased region" description="Basic and acidic residues" evidence="1">
    <location>
        <begin position="70"/>
        <end position="82"/>
    </location>
</feature>